<feature type="compositionally biased region" description="Basic and acidic residues" evidence="1">
    <location>
        <begin position="248"/>
        <end position="258"/>
    </location>
</feature>
<feature type="compositionally biased region" description="Polar residues" evidence="1">
    <location>
        <begin position="438"/>
        <end position="454"/>
    </location>
</feature>
<feature type="compositionally biased region" description="Basic and acidic residues" evidence="1">
    <location>
        <begin position="345"/>
        <end position="354"/>
    </location>
</feature>
<reference evidence="2" key="1">
    <citation type="submission" date="2022-04" db="EMBL/GenBank/DDBJ databases">
        <title>Carnegiea gigantea Genome sequencing and assembly v2.</title>
        <authorList>
            <person name="Copetti D."/>
            <person name="Sanderson M.J."/>
            <person name="Burquez A."/>
            <person name="Wojciechowski M.F."/>
        </authorList>
    </citation>
    <scope>NUCLEOTIDE SEQUENCE</scope>
    <source>
        <strain evidence="2">SGP5-SGP5p</strain>
        <tissue evidence="2">Aerial part</tissue>
    </source>
</reference>
<feature type="compositionally biased region" description="Low complexity" evidence="1">
    <location>
        <begin position="120"/>
        <end position="134"/>
    </location>
</feature>
<keyword evidence="3" id="KW-1185">Reference proteome</keyword>
<feature type="compositionally biased region" description="Basic and acidic residues" evidence="1">
    <location>
        <begin position="271"/>
        <end position="283"/>
    </location>
</feature>
<feature type="region of interest" description="Disordered" evidence="1">
    <location>
        <begin position="97"/>
        <end position="136"/>
    </location>
</feature>
<dbReference type="InterPro" id="IPR040276">
    <property type="entry name" value="At4g26450-like"/>
</dbReference>
<evidence type="ECO:0000313" key="3">
    <source>
        <dbReference type="Proteomes" id="UP001153076"/>
    </source>
</evidence>
<comment type="caution">
    <text evidence="2">The sequence shown here is derived from an EMBL/GenBank/DDBJ whole genome shotgun (WGS) entry which is preliminary data.</text>
</comment>
<dbReference type="PANTHER" id="PTHR36056:SF1">
    <property type="entry name" value="PROTEIN, PUTATIVE-RELATED"/>
    <property type="match status" value="1"/>
</dbReference>
<feature type="compositionally biased region" description="Basic and acidic residues" evidence="1">
    <location>
        <begin position="495"/>
        <end position="513"/>
    </location>
</feature>
<dbReference type="AlphaFoldDB" id="A0A9Q1JNM7"/>
<feature type="region of interest" description="Disordered" evidence="1">
    <location>
        <begin position="438"/>
        <end position="515"/>
    </location>
</feature>
<sequence>MGNPTSCGVEVRIEKTTSEVASWWGCDEDMMMEVGVESPNLGEEAMETGGMKISEKGRDGNFFCDKKKETLGENILTKFQAFEAASSFQRIEMRSNSTGVGSYNSEHRSFNRGFGRGHPRPYQSSQRQPSSQPSRKGDLFIEAGRLAVEYLVSNGLLSSNVLSGKCQNGTLRSSSGEFRDHRGSHDRERISNSHVADQSIGTSCQGAASPDGVSGARKTPDDEDPRMSRNYSGEKRRLGVSRSYSSDWNRENGREGSFSDRVTASQGIDAENEKFLEGKSKDADADDCNSNLKDSASKDERYSELQGEMGKSHHVNLDSKMTSSLQSKDEKELPEPSDMVNTGCKETKDGTRNSHMDIETSKHELTNQDCEEKNYTSSKSGVDLLRLCPSAKIPTKIRSSLMNKSPKSDPLLISEEEKDSGYDSIVLIKDDTMNSSSVVLSSDEIPSSDSVGNHSSRDGEDLRDTCAGSQSMPVESVACTEKTFSSEQKSGGLPEIERSSSITDDRGEKRAFDEDNMGEGAKKAKMWLSVAQSVDYSQLSDLSEKLSISLAKRVPSASILSECSSDESLTMSLPLKGSVESAKEQGEEKQLFSNSFKICDLNLMEASDVRENRDMPVLMYPSISAASKSSLAGIDLSMNNNCGLTNSYNDCGAVRKDIEIIDLEGRNFKEGESMNASATNMEAGIMNLGSFQNSSHDSNHNPDGQDGYGFMISELLGNDVPNCSSVQPDMNSLQNEMGVHHGQGIFAEDDSIYMSFGDIPLSGISYLHDMRLQVFCGFGISKHRREILLKCSSIDSHVAAVDTIRYSALSFP</sequence>
<dbReference type="PANTHER" id="PTHR36056">
    <property type="entry name" value="PROTEIN, PUTATIVE-RELATED"/>
    <property type="match status" value="1"/>
</dbReference>
<dbReference type="EMBL" id="JAKOGI010001289">
    <property type="protein sequence ID" value="KAJ8426455.1"/>
    <property type="molecule type" value="Genomic_DNA"/>
</dbReference>
<feature type="region of interest" description="Disordered" evidence="1">
    <location>
        <begin position="165"/>
        <end position="354"/>
    </location>
</feature>
<name>A0A9Q1JNM7_9CARY</name>
<feature type="compositionally biased region" description="Basic and acidic residues" evidence="1">
    <location>
        <begin position="455"/>
        <end position="464"/>
    </location>
</feature>
<proteinExistence type="predicted"/>
<evidence type="ECO:0000256" key="1">
    <source>
        <dbReference type="SAM" id="MobiDB-lite"/>
    </source>
</evidence>
<gene>
    <name evidence="2" type="ORF">Cgig2_031104</name>
</gene>
<feature type="compositionally biased region" description="Polar residues" evidence="1">
    <location>
        <begin position="192"/>
        <end position="206"/>
    </location>
</feature>
<feature type="compositionally biased region" description="Basic and acidic residues" evidence="1">
    <location>
        <begin position="177"/>
        <end position="191"/>
    </location>
</feature>
<evidence type="ECO:0000313" key="2">
    <source>
        <dbReference type="EMBL" id="KAJ8426455.1"/>
    </source>
</evidence>
<dbReference type="OrthoDB" id="765741at2759"/>
<organism evidence="2 3">
    <name type="scientific">Carnegiea gigantea</name>
    <dbReference type="NCBI Taxonomy" id="171969"/>
    <lineage>
        <taxon>Eukaryota</taxon>
        <taxon>Viridiplantae</taxon>
        <taxon>Streptophyta</taxon>
        <taxon>Embryophyta</taxon>
        <taxon>Tracheophyta</taxon>
        <taxon>Spermatophyta</taxon>
        <taxon>Magnoliopsida</taxon>
        <taxon>eudicotyledons</taxon>
        <taxon>Gunneridae</taxon>
        <taxon>Pentapetalae</taxon>
        <taxon>Caryophyllales</taxon>
        <taxon>Cactineae</taxon>
        <taxon>Cactaceae</taxon>
        <taxon>Cactoideae</taxon>
        <taxon>Echinocereeae</taxon>
        <taxon>Carnegiea</taxon>
    </lineage>
</organism>
<accession>A0A9Q1JNM7</accession>
<feature type="compositionally biased region" description="Polar residues" evidence="1">
    <location>
        <begin position="165"/>
        <end position="176"/>
    </location>
</feature>
<protein>
    <submittedName>
        <fullName evidence="2">Uncharacterized protein</fullName>
    </submittedName>
</protein>
<dbReference type="Proteomes" id="UP001153076">
    <property type="component" value="Unassembled WGS sequence"/>
</dbReference>